<evidence type="ECO:0000313" key="1">
    <source>
        <dbReference type="EMBL" id="PPR96110.1"/>
    </source>
</evidence>
<dbReference type="OrthoDB" id="976561at2759"/>
<sequence>MVSMDGDWNWQYLRCFLDDIILSYIAGIPVPNCLVGLNSMISQWPSSGSLLVKSAYNFLSKDALNPSEDSWKLVWSFVGPQHLKALSAQLEDRMIVPKDKLGVADGSLLQ</sequence>
<protein>
    <recommendedName>
        <fullName evidence="3">Reverse transcriptase zinc-binding domain-containing protein</fullName>
    </recommendedName>
</protein>
<dbReference type="Proteomes" id="UP000239757">
    <property type="component" value="Unassembled WGS sequence"/>
</dbReference>
<dbReference type="AlphaFoldDB" id="A0A2P5WYE3"/>
<organism evidence="1 2">
    <name type="scientific">Gossypium barbadense</name>
    <name type="common">Sea Island cotton</name>
    <name type="synonym">Hibiscus barbadensis</name>
    <dbReference type="NCBI Taxonomy" id="3634"/>
    <lineage>
        <taxon>Eukaryota</taxon>
        <taxon>Viridiplantae</taxon>
        <taxon>Streptophyta</taxon>
        <taxon>Embryophyta</taxon>
        <taxon>Tracheophyta</taxon>
        <taxon>Spermatophyta</taxon>
        <taxon>Magnoliopsida</taxon>
        <taxon>eudicotyledons</taxon>
        <taxon>Gunneridae</taxon>
        <taxon>Pentapetalae</taxon>
        <taxon>rosids</taxon>
        <taxon>malvids</taxon>
        <taxon>Malvales</taxon>
        <taxon>Malvaceae</taxon>
        <taxon>Malvoideae</taxon>
        <taxon>Gossypium</taxon>
    </lineage>
</organism>
<evidence type="ECO:0008006" key="3">
    <source>
        <dbReference type="Google" id="ProtNLM"/>
    </source>
</evidence>
<reference evidence="1 2" key="1">
    <citation type="submission" date="2015-01" db="EMBL/GenBank/DDBJ databases">
        <title>Genome of allotetraploid Gossypium barbadense reveals genomic plasticity and fiber elongation in cotton evolution.</title>
        <authorList>
            <person name="Chen X."/>
            <person name="Liu X."/>
            <person name="Zhao B."/>
            <person name="Zheng H."/>
            <person name="Hu Y."/>
            <person name="Lu G."/>
            <person name="Yang C."/>
            <person name="Chen J."/>
            <person name="Shan C."/>
            <person name="Zhang L."/>
            <person name="Zhou Y."/>
            <person name="Wang L."/>
            <person name="Guo W."/>
            <person name="Bai Y."/>
            <person name="Ruan J."/>
            <person name="Shangguan X."/>
            <person name="Mao Y."/>
            <person name="Jiang J."/>
            <person name="Zhu Y."/>
            <person name="Lei J."/>
            <person name="Kang H."/>
            <person name="Chen S."/>
            <person name="He X."/>
            <person name="Wang R."/>
            <person name="Wang Y."/>
            <person name="Chen J."/>
            <person name="Wang L."/>
            <person name="Yu S."/>
            <person name="Wang B."/>
            <person name="Wei J."/>
            <person name="Song S."/>
            <person name="Lu X."/>
            <person name="Gao Z."/>
            <person name="Gu W."/>
            <person name="Deng X."/>
            <person name="Ma D."/>
            <person name="Wang S."/>
            <person name="Liang W."/>
            <person name="Fang L."/>
            <person name="Cai C."/>
            <person name="Zhu X."/>
            <person name="Zhou B."/>
            <person name="Zhang Y."/>
            <person name="Chen Z."/>
            <person name="Xu S."/>
            <person name="Zhu R."/>
            <person name="Wang S."/>
            <person name="Zhang T."/>
            <person name="Zhao G."/>
        </authorList>
    </citation>
    <scope>NUCLEOTIDE SEQUENCE [LARGE SCALE GENOMIC DNA]</scope>
    <source>
        <strain evidence="2">cv. Xinhai21</strain>
        <tissue evidence="1">Leaf</tissue>
    </source>
</reference>
<dbReference type="EMBL" id="KZ666118">
    <property type="protein sequence ID" value="PPR96110.1"/>
    <property type="molecule type" value="Genomic_DNA"/>
</dbReference>
<gene>
    <name evidence="1" type="ORF">GOBAR_AA24546</name>
</gene>
<proteinExistence type="predicted"/>
<name>A0A2P5WYE3_GOSBA</name>
<accession>A0A2P5WYE3</accession>
<evidence type="ECO:0000313" key="2">
    <source>
        <dbReference type="Proteomes" id="UP000239757"/>
    </source>
</evidence>